<dbReference type="InterPro" id="IPR050951">
    <property type="entry name" value="Retrovirus_Pol_polyprotein"/>
</dbReference>
<reference evidence="4" key="1">
    <citation type="submission" date="2016-06" db="UniProtKB">
        <authorList>
            <consortium name="WormBaseParasite"/>
        </authorList>
    </citation>
    <scope>IDENTIFICATION</scope>
</reference>
<accession>A0A183BH76</accession>
<keyword evidence="3" id="KW-1185">Reference proteome</keyword>
<dbReference type="Proteomes" id="UP000272942">
    <property type="component" value="Unassembled WGS sequence"/>
</dbReference>
<dbReference type="OrthoDB" id="8035539at2759"/>
<dbReference type="EMBL" id="UZAN01081264">
    <property type="protein sequence ID" value="VDP96622.1"/>
    <property type="molecule type" value="Genomic_DNA"/>
</dbReference>
<organism evidence="4">
    <name type="scientific">Echinostoma caproni</name>
    <dbReference type="NCBI Taxonomy" id="27848"/>
    <lineage>
        <taxon>Eukaryota</taxon>
        <taxon>Metazoa</taxon>
        <taxon>Spiralia</taxon>
        <taxon>Lophotrochozoa</taxon>
        <taxon>Platyhelminthes</taxon>
        <taxon>Trematoda</taxon>
        <taxon>Digenea</taxon>
        <taxon>Plagiorchiida</taxon>
        <taxon>Echinostomata</taxon>
        <taxon>Echinostomatoidea</taxon>
        <taxon>Echinostomatidae</taxon>
        <taxon>Echinostoma</taxon>
    </lineage>
</organism>
<dbReference type="PANTHER" id="PTHR37984">
    <property type="entry name" value="PROTEIN CBG26694"/>
    <property type="match status" value="1"/>
</dbReference>
<dbReference type="Gene3D" id="3.30.420.10">
    <property type="entry name" value="Ribonuclease H-like superfamily/Ribonuclease H"/>
    <property type="match status" value="1"/>
</dbReference>
<evidence type="ECO:0000313" key="3">
    <source>
        <dbReference type="Proteomes" id="UP000272942"/>
    </source>
</evidence>
<dbReference type="Gene3D" id="1.10.340.70">
    <property type="match status" value="1"/>
</dbReference>
<dbReference type="PANTHER" id="PTHR37984:SF5">
    <property type="entry name" value="PROTEIN NYNRIN-LIKE"/>
    <property type="match status" value="1"/>
</dbReference>
<dbReference type="GO" id="GO:0003676">
    <property type="term" value="F:nucleic acid binding"/>
    <property type="evidence" value="ECO:0007669"/>
    <property type="project" value="InterPro"/>
</dbReference>
<evidence type="ECO:0000313" key="4">
    <source>
        <dbReference type="WBParaSite" id="ECPE_0001861101-mRNA-1"/>
    </source>
</evidence>
<name>A0A183BH76_9TREM</name>
<dbReference type="InterPro" id="IPR041588">
    <property type="entry name" value="Integrase_H2C2"/>
</dbReference>
<dbReference type="InterPro" id="IPR036397">
    <property type="entry name" value="RNaseH_sf"/>
</dbReference>
<sequence>MGDEDNVIAVVQVEEDIQRHLADSIRGIPVTASDIHDATKRDPVLQKYHRTADGLSHQTGDEDNVIAVVQVEEDVQRQLADTFKGISVTASGIHDATKRDPILQKVMKFINTSWPQKSTAGDLTHFFRRRQSLSIIDGCVMCSDRVVVPASLRRAVLRKFHCGHPGISRMKALARGYAYRPAMDIDIDQTVNQCSRFQEAAKLPARKPPSPWPKPETPWSRLHIDFAGPMNGISYLIIVDAYSKWPEVIPLRTAISPHSSELSLNTVFL</sequence>
<protein>
    <submittedName>
        <fullName evidence="4">Integrase_H2C2 domain-containing protein</fullName>
    </submittedName>
</protein>
<evidence type="ECO:0000259" key="1">
    <source>
        <dbReference type="Pfam" id="PF17921"/>
    </source>
</evidence>
<dbReference type="Pfam" id="PF17921">
    <property type="entry name" value="Integrase_H2C2"/>
    <property type="match status" value="1"/>
</dbReference>
<gene>
    <name evidence="2" type="ORF">ECPE_LOCUS18561</name>
</gene>
<proteinExistence type="predicted"/>
<feature type="domain" description="Integrase zinc-binding" evidence="1">
    <location>
        <begin position="148"/>
        <end position="200"/>
    </location>
</feature>
<dbReference type="AlphaFoldDB" id="A0A183BH76"/>
<reference evidence="2 3" key="2">
    <citation type="submission" date="2018-11" db="EMBL/GenBank/DDBJ databases">
        <authorList>
            <consortium name="Pathogen Informatics"/>
        </authorList>
    </citation>
    <scope>NUCLEOTIDE SEQUENCE [LARGE SCALE GENOMIC DNA]</scope>
    <source>
        <strain evidence="2 3">Egypt</strain>
    </source>
</reference>
<dbReference type="WBParaSite" id="ECPE_0001861101-mRNA-1">
    <property type="protein sequence ID" value="ECPE_0001861101-mRNA-1"/>
    <property type="gene ID" value="ECPE_0001861101"/>
</dbReference>
<evidence type="ECO:0000313" key="2">
    <source>
        <dbReference type="EMBL" id="VDP96622.1"/>
    </source>
</evidence>